<comment type="similarity">
    <text evidence="2">Belongs to the TRAFAC class translation factor GTPase superfamily. Classic translation factor GTPase family. EF-Tu/EF-1A subfamily.</text>
</comment>
<dbReference type="InterPro" id="IPR004161">
    <property type="entry name" value="EFTu-like_2"/>
</dbReference>
<feature type="compositionally biased region" description="Low complexity" evidence="11">
    <location>
        <begin position="175"/>
        <end position="193"/>
    </location>
</feature>
<gene>
    <name evidence="13" type="ORF">ABEB36_000967</name>
</gene>
<dbReference type="InterPro" id="IPR050100">
    <property type="entry name" value="TRAFAC_GTPase_members"/>
</dbReference>
<evidence type="ECO:0000256" key="7">
    <source>
        <dbReference type="ARBA" id="ARBA00022845"/>
    </source>
</evidence>
<dbReference type="InterPro" id="IPR009001">
    <property type="entry name" value="Transl_elong_EF1A/Init_IF2_C"/>
</dbReference>
<dbReference type="GO" id="GO:0005525">
    <property type="term" value="F:GTP binding"/>
    <property type="evidence" value="ECO:0007669"/>
    <property type="project" value="UniProtKB-KW"/>
</dbReference>
<evidence type="ECO:0000256" key="2">
    <source>
        <dbReference type="ARBA" id="ARBA00007249"/>
    </source>
</evidence>
<organism evidence="13 14">
    <name type="scientific">Hypothenemus hampei</name>
    <name type="common">Coffee berry borer</name>
    <dbReference type="NCBI Taxonomy" id="57062"/>
    <lineage>
        <taxon>Eukaryota</taxon>
        <taxon>Metazoa</taxon>
        <taxon>Ecdysozoa</taxon>
        <taxon>Arthropoda</taxon>
        <taxon>Hexapoda</taxon>
        <taxon>Insecta</taxon>
        <taxon>Pterygota</taxon>
        <taxon>Neoptera</taxon>
        <taxon>Endopterygota</taxon>
        <taxon>Coleoptera</taxon>
        <taxon>Polyphaga</taxon>
        <taxon>Cucujiformia</taxon>
        <taxon>Curculionidae</taxon>
        <taxon>Scolytinae</taxon>
        <taxon>Hypothenemus</taxon>
    </lineage>
</organism>
<dbReference type="Pfam" id="PF00009">
    <property type="entry name" value="GTP_EFTU"/>
    <property type="match status" value="1"/>
</dbReference>
<dbReference type="InterPro" id="IPR009000">
    <property type="entry name" value="Transl_B-barrel_sf"/>
</dbReference>
<dbReference type="CDD" id="cd16267">
    <property type="entry name" value="HBS1-like_II"/>
    <property type="match status" value="1"/>
</dbReference>
<keyword evidence="6" id="KW-0378">Hydrolase</keyword>
<feature type="region of interest" description="Disordered" evidence="11">
    <location>
        <begin position="164"/>
        <end position="227"/>
    </location>
</feature>
<evidence type="ECO:0000256" key="1">
    <source>
        <dbReference type="ARBA" id="ARBA00004496"/>
    </source>
</evidence>
<proteinExistence type="inferred from homology"/>
<keyword evidence="14" id="KW-1185">Reference proteome</keyword>
<dbReference type="SUPFAM" id="SSF109732">
    <property type="entry name" value="HBS1-like domain"/>
    <property type="match status" value="1"/>
</dbReference>
<feature type="compositionally biased region" description="Basic and acidic residues" evidence="11">
    <location>
        <begin position="205"/>
        <end position="227"/>
    </location>
</feature>
<dbReference type="InterPro" id="IPR015033">
    <property type="entry name" value="HBS1-like_N"/>
</dbReference>
<keyword evidence="9" id="KW-0342">GTP-binding</keyword>
<dbReference type="CDD" id="cd04093">
    <property type="entry name" value="HBS1_C_III"/>
    <property type="match status" value="1"/>
</dbReference>
<dbReference type="Proteomes" id="UP001566132">
    <property type="component" value="Unassembled WGS sequence"/>
</dbReference>
<evidence type="ECO:0000313" key="14">
    <source>
        <dbReference type="Proteomes" id="UP001566132"/>
    </source>
</evidence>
<dbReference type="InterPro" id="IPR054696">
    <property type="entry name" value="GTP-eEF1A_C"/>
</dbReference>
<dbReference type="FunFam" id="2.40.30.10:FF:000035">
    <property type="entry name" value="HBS1-like translational GTPase"/>
    <property type="match status" value="1"/>
</dbReference>
<keyword evidence="3" id="KW-0963">Cytoplasm</keyword>
<protein>
    <recommendedName>
        <fullName evidence="12">Tr-type G domain-containing protein</fullName>
    </recommendedName>
</protein>
<keyword evidence="4" id="KW-0597">Phosphoprotein</keyword>
<dbReference type="GO" id="GO:0006417">
    <property type="term" value="P:regulation of translation"/>
    <property type="evidence" value="ECO:0007669"/>
    <property type="project" value="UniProtKB-KW"/>
</dbReference>
<comment type="caution">
    <text evidence="13">The sequence shown here is derived from an EMBL/GenBank/DDBJ whole genome shotgun (WGS) entry which is preliminary data.</text>
</comment>
<dbReference type="GO" id="GO:0016787">
    <property type="term" value="F:hydrolase activity"/>
    <property type="evidence" value="ECO:0007669"/>
    <property type="project" value="UniProtKB-KW"/>
</dbReference>
<evidence type="ECO:0000256" key="4">
    <source>
        <dbReference type="ARBA" id="ARBA00022553"/>
    </source>
</evidence>
<dbReference type="Gene3D" id="3.40.50.300">
    <property type="entry name" value="P-loop containing nucleotide triphosphate hydrolases"/>
    <property type="match status" value="1"/>
</dbReference>
<dbReference type="FunFam" id="2.40.30.10:FF:000020">
    <property type="entry name" value="Translation elongation factor EF-1"/>
    <property type="match status" value="1"/>
</dbReference>
<dbReference type="Gene3D" id="1.10.8.10">
    <property type="entry name" value="DNA helicase RuvA subunit, C-terminal domain"/>
    <property type="match status" value="1"/>
</dbReference>
<keyword evidence="8" id="KW-0648">Protein biosynthesis</keyword>
<evidence type="ECO:0000256" key="11">
    <source>
        <dbReference type="SAM" id="MobiDB-lite"/>
    </source>
</evidence>
<evidence type="ECO:0000256" key="9">
    <source>
        <dbReference type="ARBA" id="ARBA00023134"/>
    </source>
</evidence>
<dbReference type="SUPFAM" id="SSF50465">
    <property type="entry name" value="EF-Tu/eEF-1alpha/eIF2-gamma C-terminal domain"/>
    <property type="match status" value="1"/>
</dbReference>
<dbReference type="SUPFAM" id="SSF50447">
    <property type="entry name" value="Translation proteins"/>
    <property type="match status" value="1"/>
</dbReference>
<dbReference type="PROSITE" id="PS51722">
    <property type="entry name" value="G_TR_2"/>
    <property type="match status" value="1"/>
</dbReference>
<evidence type="ECO:0000259" key="12">
    <source>
        <dbReference type="PROSITE" id="PS51722"/>
    </source>
</evidence>
<sequence>MARHRDVRNMDYEDEYDGYDDVYGHSVDEDFCISPSNRQFIYNRENSRESKLDHSDDIQEADEVDELTDTERAQLNSCIDEVTNVLGTEIIPRNELVDVILKHKFNVEKVINSVLEDKKDEKKSGTTTRDKASFFKTPTVVEPAPSTTTKLVSVVKGFNLPQSDTLPAHLPIRNGSGSQSPSSGRGQSPTSGRETPLPGGNESETEPRAGRRETKVDPEAQYKTERGNGKEHLYMVVIGHVDAGKSTLMGRLLCELGQVNKKTMHKYAQESRKLGKQSFMYAWVLDETGEERDRGITMDIGRYLFQTKTKEVTLLDAPGHKDFIPNMISGAAQADVGLLVVDATRGEFETGFDLGGQTREHALLVRSLGVNQLAVVINKLDTVSWSKTRFDEIVQKLKIFLKQAGFKDNDVSFVPCSGLTGQNLVAPPTENELLEWYKGPCLLEVIDKFRTPPRPVAKPLRFSVNDVFKGTGSGMCVDGRVETGLANVGDKILICPSKERATVKSIIVDESSKNVVFAGDQATITLAGIDIQSLSVGNILCDPQNPIPVSSKFEARIVVFNTKVPITKGYPVVLHHQSLVEPAVVSKLVSQLNKNTGEVVKRHPRVVLKNSSAIVEISVSKPIALEEYSSCKELGRIMLRVAGVTIAAGLITKILAVN</sequence>
<evidence type="ECO:0000256" key="5">
    <source>
        <dbReference type="ARBA" id="ARBA00022741"/>
    </source>
</evidence>
<evidence type="ECO:0000256" key="3">
    <source>
        <dbReference type="ARBA" id="ARBA00022490"/>
    </source>
</evidence>
<dbReference type="PRINTS" id="PR00315">
    <property type="entry name" value="ELONGATNFCT"/>
</dbReference>
<reference evidence="13 14" key="1">
    <citation type="submission" date="2024-05" db="EMBL/GenBank/DDBJ databases">
        <title>Genetic variation in Jamaican populations of the coffee berry borer (Hypothenemus hampei).</title>
        <authorList>
            <person name="Errbii M."/>
            <person name="Myrie A."/>
        </authorList>
    </citation>
    <scope>NUCLEOTIDE SEQUENCE [LARGE SCALE GENOMIC DNA]</scope>
    <source>
        <strain evidence="13">JA-Hopewell-2020-01-JO</strain>
        <tissue evidence="13">Whole body</tissue>
    </source>
</reference>
<dbReference type="Gene3D" id="2.40.30.10">
    <property type="entry name" value="Translation factors"/>
    <property type="match status" value="2"/>
</dbReference>
<keyword evidence="7" id="KW-0810">Translation regulation</keyword>
<keyword evidence="5" id="KW-0547">Nucleotide-binding</keyword>
<dbReference type="FunFam" id="3.40.50.300:FF:000204">
    <property type="entry name" value="Translation elongation factor Tu"/>
    <property type="match status" value="1"/>
</dbReference>
<dbReference type="Pfam" id="PF03144">
    <property type="entry name" value="GTP_EFTU_D2"/>
    <property type="match status" value="1"/>
</dbReference>
<dbReference type="SUPFAM" id="SSF52540">
    <property type="entry name" value="P-loop containing nucleoside triphosphate hydrolases"/>
    <property type="match status" value="1"/>
</dbReference>
<dbReference type="Pfam" id="PF08938">
    <property type="entry name" value="HBS1_N"/>
    <property type="match status" value="1"/>
</dbReference>
<comment type="subcellular location">
    <subcellularLocation>
        <location evidence="1">Cytoplasm</location>
    </subcellularLocation>
</comment>
<evidence type="ECO:0000313" key="13">
    <source>
        <dbReference type="EMBL" id="KAL1517168.1"/>
    </source>
</evidence>
<dbReference type="CDD" id="cd01883">
    <property type="entry name" value="EF1_alpha"/>
    <property type="match status" value="1"/>
</dbReference>
<dbReference type="InterPro" id="IPR000795">
    <property type="entry name" value="T_Tr_GTP-bd_dom"/>
</dbReference>
<dbReference type="AlphaFoldDB" id="A0ABD1FD11"/>
<dbReference type="InterPro" id="IPR027417">
    <property type="entry name" value="P-loop_NTPase"/>
</dbReference>
<dbReference type="InterPro" id="IPR037189">
    <property type="entry name" value="HBS1-like_N_sf"/>
</dbReference>
<evidence type="ECO:0000256" key="6">
    <source>
        <dbReference type="ARBA" id="ARBA00022801"/>
    </source>
</evidence>
<dbReference type="EMBL" id="JBDJPC010000001">
    <property type="protein sequence ID" value="KAL1517168.1"/>
    <property type="molecule type" value="Genomic_DNA"/>
</dbReference>
<dbReference type="GO" id="GO:0005737">
    <property type="term" value="C:cytoplasm"/>
    <property type="evidence" value="ECO:0007669"/>
    <property type="project" value="UniProtKB-SubCell"/>
</dbReference>
<comment type="catalytic activity">
    <reaction evidence="10">
        <text>GTP + H2O = GDP + phosphate + H(+)</text>
        <dbReference type="Rhea" id="RHEA:19669"/>
        <dbReference type="ChEBI" id="CHEBI:15377"/>
        <dbReference type="ChEBI" id="CHEBI:15378"/>
        <dbReference type="ChEBI" id="CHEBI:37565"/>
        <dbReference type="ChEBI" id="CHEBI:43474"/>
        <dbReference type="ChEBI" id="CHEBI:58189"/>
    </reaction>
    <physiologicalReaction direction="left-to-right" evidence="10">
        <dbReference type="Rhea" id="RHEA:19670"/>
    </physiologicalReaction>
</comment>
<dbReference type="GO" id="GO:0006412">
    <property type="term" value="P:translation"/>
    <property type="evidence" value="ECO:0007669"/>
    <property type="project" value="UniProtKB-KW"/>
</dbReference>
<dbReference type="Pfam" id="PF22594">
    <property type="entry name" value="GTP-eEF1A_C"/>
    <property type="match status" value="1"/>
</dbReference>
<feature type="domain" description="Tr-type G" evidence="12">
    <location>
        <begin position="230"/>
        <end position="454"/>
    </location>
</feature>
<evidence type="ECO:0000256" key="10">
    <source>
        <dbReference type="ARBA" id="ARBA00049117"/>
    </source>
</evidence>
<evidence type="ECO:0000256" key="8">
    <source>
        <dbReference type="ARBA" id="ARBA00022917"/>
    </source>
</evidence>
<accession>A0ABD1FD11</accession>
<name>A0ABD1FD11_HYPHA</name>
<dbReference type="PANTHER" id="PTHR23115">
    <property type="entry name" value="TRANSLATION FACTOR"/>
    <property type="match status" value="1"/>
</dbReference>